<evidence type="ECO:0000313" key="7">
    <source>
        <dbReference type="Proteomes" id="UP000326780"/>
    </source>
</evidence>
<protein>
    <submittedName>
        <fullName evidence="6">AAA family ATPase</fullName>
    </submittedName>
</protein>
<evidence type="ECO:0000256" key="4">
    <source>
        <dbReference type="SAM" id="MobiDB-lite"/>
    </source>
</evidence>
<gene>
    <name evidence="6" type="ORF">GFK26_18615</name>
</gene>
<evidence type="ECO:0000256" key="2">
    <source>
        <dbReference type="ARBA" id="ARBA00022741"/>
    </source>
</evidence>
<dbReference type="RefSeq" id="WP_153283263.1">
    <property type="nucleotide sequence ID" value="NZ_CP045644.1"/>
</dbReference>
<dbReference type="GO" id="GO:0005829">
    <property type="term" value="C:cytosol"/>
    <property type="evidence" value="ECO:0007669"/>
    <property type="project" value="TreeGrafter"/>
</dbReference>
<evidence type="ECO:0000313" key="6">
    <source>
        <dbReference type="EMBL" id="QFZ84641.1"/>
    </source>
</evidence>
<comment type="similarity">
    <text evidence="1">Belongs to the PhoH family.</text>
</comment>
<sequence>MAKTLKYRKNQRNNSRSSGQQDRVVNQFVDPRDFDKPRTNPVPKKLEARTEAQGQYLSAMMSADLIFGVGPAGTGKTYVAGAWAADQLADRLYDRIIITRPAVETGSPMGFLPGELEEKYAPFLEPFKQVMIERMGRGAYECALKNERISPQPLAYMRGATFKNAIVILDEAQNTTPEEMKMFLTRIGEDCIVIVNGDIQQIDIKGASGLVDALNRVSHLDQVRVVEFTEDDIVRSGLVKAILKAYRNP</sequence>
<dbReference type="EMBL" id="CP045644">
    <property type="protein sequence ID" value="QFZ84641.1"/>
    <property type="molecule type" value="Genomic_DNA"/>
</dbReference>
<dbReference type="Pfam" id="PF02562">
    <property type="entry name" value="PhoH"/>
    <property type="match status" value="1"/>
</dbReference>
<feature type="compositionally biased region" description="Polar residues" evidence="4">
    <location>
        <begin position="12"/>
        <end position="24"/>
    </location>
</feature>
<dbReference type="SUPFAM" id="SSF52540">
    <property type="entry name" value="P-loop containing nucleoside triphosphate hydrolases"/>
    <property type="match status" value="1"/>
</dbReference>
<feature type="region of interest" description="Disordered" evidence="4">
    <location>
        <begin position="1"/>
        <end position="42"/>
    </location>
</feature>
<accession>A0A5Q0M4U0</accession>
<evidence type="ECO:0000259" key="5">
    <source>
        <dbReference type="Pfam" id="PF02562"/>
    </source>
</evidence>
<feature type="compositionally biased region" description="Basic residues" evidence="4">
    <location>
        <begin position="1"/>
        <end position="11"/>
    </location>
</feature>
<dbReference type="GO" id="GO:0005524">
    <property type="term" value="F:ATP binding"/>
    <property type="evidence" value="ECO:0007669"/>
    <property type="project" value="UniProtKB-KW"/>
</dbReference>
<keyword evidence="2" id="KW-0547">Nucleotide-binding</keyword>
<dbReference type="InterPro" id="IPR027417">
    <property type="entry name" value="P-loop_NTPase"/>
</dbReference>
<reference evidence="6 7" key="1">
    <citation type="submission" date="2019-10" db="EMBL/GenBank/DDBJ databases">
        <title>Complete genome sequence of Variovorax paradoxus 5C-2.</title>
        <authorList>
            <person name="Gogoleva N.E."/>
            <person name="Balkin A.S."/>
        </authorList>
    </citation>
    <scope>NUCLEOTIDE SEQUENCE [LARGE SCALE GENOMIC DNA]</scope>
    <source>
        <strain evidence="6 7">5C-2</strain>
    </source>
</reference>
<dbReference type="InterPro" id="IPR051451">
    <property type="entry name" value="PhoH2-like"/>
</dbReference>
<keyword evidence="3" id="KW-0067">ATP-binding</keyword>
<dbReference type="Proteomes" id="UP000326780">
    <property type="component" value="Chromosome"/>
</dbReference>
<dbReference type="AlphaFoldDB" id="A0A5Q0M4U0"/>
<feature type="domain" description="PhoH-like protein" evidence="5">
    <location>
        <begin position="46"/>
        <end position="246"/>
    </location>
</feature>
<dbReference type="PANTHER" id="PTHR30473:SF3">
    <property type="entry name" value="PROTEIN PHOH"/>
    <property type="match status" value="1"/>
</dbReference>
<dbReference type="PANTHER" id="PTHR30473">
    <property type="entry name" value="PROTEIN PHOH"/>
    <property type="match status" value="1"/>
</dbReference>
<dbReference type="InterPro" id="IPR003714">
    <property type="entry name" value="PhoH"/>
</dbReference>
<evidence type="ECO:0000256" key="3">
    <source>
        <dbReference type="ARBA" id="ARBA00022840"/>
    </source>
</evidence>
<organism evidence="6 7">
    <name type="scientific">Variovorax paradoxus</name>
    <dbReference type="NCBI Taxonomy" id="34073"/>
    <lineage>
        <taxon>Bacteria</taxon>
        <taxon>Pseudomonadati</taxon>
        <taxon>Pseudomonadota</taxon>
        <taxon>Betaproteobacteria</taxon>
        <taxon>Burkholderiales</taxon>
        <taxon>Comamonadaceae</taxon>
        <taxon>Variovorax</taxon>
    </lineage>
</organism>
<name>A0A5Q0M4U0_VARPD</name>
<proteinExistence type="inferred from homology"/>
<feature type="compositionally biased region" description="Basic and acidic residues" evidence="4">
    <location>
        <begin position="30"/>
        <end position="42"/>
    </location>
</feature>
<dbReference type="Gene3D" id="3.40.50.300">
    <property type="entry name" value="P-loop containing nucleotide triphosphate hydrolases"/>
    <property type="match status" value="1"/>
</dbReference>
<evidence type="ECO:0000256" key="1">
    <source>
        <dbReference type="ARBA" id="ARBA00010393"/>
    </source>
</evidence>